<keyword evidence="3" id="KW-0012">Acyltransferase</keyword>
<evidence type="ECO:0000313" key="5">
    <source>
        <dbReference type="EMBL" id="NYD35663.1"/>
    </source>
</evidence>
<evidence type="ECO:0000313" key="6">
    <source>
        <dbReference type="Proteomes" id="UP000535890"/>
    </source>
</evidence>
<dbReference type="PANTHER" id="PTHR10545">
    <property type="entry name" value="DIAMINE N-ACETYLTRANSFERASE"/>
    <property type="match status" value="1"/>
</dbReference>
<protein>
    <submittedName>
        <fullName evidence="5">GNAT superfamily N-acetyltransferase</fullName>
    </submittedName>
</protein>
<dbReference type="AlphaFoldDB" id="A0A7Y9J505"/>
<dbReference type="Gene3D" id="3.40.630.30">
    <property type="match status" value="1"/>
</dbReference>
<dbReference type="EMBL" id="JACCBN010000001">
    <property type="protein sequence ID" value="NYD35663.1"/>
    <property type="molecule type" value="Genomic_DNA"/>
</dbReference>
<comment type="caution">
    <text evidence="5">The sequence shown here is derived from an EMBL/GenBank/DDBJ whole genome shotgun (WGS) entry which is preliminary data.</text>
</comment>
<dbReference type="InterPro" id="IPR016181">
    <property type="entry name" value="Acyl_CoA_acyltransferase"/>
</dbReference>
<dbReference type="GO" id="GO:0008080">
    <property type="term" value="F:N-acetyltransferase activity"/>
    <property type="evidence" value="ECO:0007669"/>
    <property type="project" value="TreeGrafter"/>
</dbReference>
<accession>A0A7Y9J505</accession>
<gene>
    <name evidence="5" type="ORF">BJ983_001765</name>
</gene>
<dbReference type="Pfam" id="PF00583">
    <property type="entry name" value="Acetyltransf_1"/>
    <property type="match status" value="1"/>
</dbReference>
<dbReference type="Proteomes" id="UP000535890">
    <property type="component" value="Unassembled WGS sequence"/>
</dbReference>
<dbReference type="RefSeq" id="WP_343053918.1">
    <property type="nucleotide sequence ID" value="NZ_BAABHP010000017.1"/>
</dbReference>
<evidence type="ECO:0000259" key="4">
    <source>
        <dbReference type="PROSITE" id="PS51186"/>
    </source>
</evidence>
<dbReference type="PROSITE" id="PS51186">
    <property type="entry name" value="GNAT"/>
    <property type="match status" value="1"/>
</dbReference>
<dbReference type="SUPFAM" id="SSF55729">
    <property type="entry name" value="Acyl-CoA N-acyltransferases (Nat)"/>
    <property type="match status" value="1"/>
</dbReference>
<dbReference type="InterPro" id="IPR000182">
    <property type="entry name" value="GNAT_dom"/>
</dbReference>
<reference evidence="5 6" key="1">
    <citation type="submission" date="2020-07" db="EMBL/GenBank/DDBJ databases">
        <title>Sequencing the genomes of 1000 actinobacteria strains.</title>
        <authorList>
            <person name="Klenk H.-P."/>
        </authorList>
    </citation>
    <scope>NUCLEOTIDE SEQUENCE [LARGE SCALE GENOMIC DNA]</scope>
    <source>
        <strain evidence="5 6">DSM 45772</strain>
    </source>
</reference>
<evidence type="ECO:0000256" key="1">
    <source>
        <dbReference type="ARBA" id="ARBA00008694"/>
    </source>
</evidence>
<evidence type="ECO:0000256" key="2">
    <source>
        <dbReference type="ARBA" id="ARBA00022679"/>
    </source>
</evidence>
<organism evidence="5 6">
    <name type="scientific">Actinomycetospora corticicola</name>
    <dbReference type="NCBI Taxonomy" id="663602"/>
    <lineage>
        <taxon>Bacteria</taxon>
        <taxon>Bacillati</taxon>
        <taxon>Actinomycetota</taxon>
        <taxon>Actinomycetes</taxon>
        <taxon>Pseudonocardiales</taxon>
        <taxon>Pseudonocardiaceae</taxon>
        <taxon>Actinomycetospora</taxon>
    </lineage>
</organism>
<feature type="domain" description="N-acetyltransferase" evidence="4">
    <location>
        <begin position="3"/>
        <end position="160"/>
    </location>
</feature>
<dbReference type="FunFam" id="3.40.630.30:FF:000064">
    <property type="entry name" value="GNAT family acetyltransferase"/>
    <property type="match status" value="1"/>
</dbReference>
<dbReference type="PANTHER" id="PTHR10545:SF29">
    <property type="entry name" value="GH14572P-RELATED"/>
    <property type="match status" value="1"/>
</dbReference>
<evidence type="ECO:0000256" key="3">
    <source>
        <dbReference type="ARBA" id="ARBA00023315"/>
    </source>
</evidence>
<dbReference type="InterPro" id="IPR051016">
    <property type="entry name" value="Diverse_Substrate_AcTransf"/>
</dbReference>
<name>A0A7Y9J505_9PSEU</name>
<keyword evidence="6" id="KW-1185">Reference proteome</keyword>
<comment type="similarity">
    <text evidence="1">Belongs to the acetyltransferase family.</text>
</comment>
<dbReference type="CDD" id="cd04301">
    <property type="entry name" value="NAT_SF"/>
    <property type="match status" value="1"/>
</dbReference>
<sequence length="160" mass="17680">MSVTIRPAEPADVPALVRFVHDLAAYEREPESCHLTEDQLHEALFGDTAAVFATTALVDDELAGAAIWFLTYSTWTGVHGIHLEDLYVSPAHRRRGVARALLAELARTCLRRGYARLEWAVLDWNTPALDFYATLASVPQDGWTTHRVDGAALDAIAHDD</sequence>
<keyword evidence="2 5" id="KW-0808">Transferase</keyword>
<proteinExistence type="inferred from homology"/>